<keyword evidence="3 7" id="KW-0812">Transmembrane</keyword>
<dbReference type="AlphaFoldDB" id="A0A7R7DR84"/>
<feature type="transmembrane region" description="Helical" evidence="7">
    <location>
        <begin position="189"/>
        <end position="208"/>
    </location>
</feature>
<evidence type="ECO:0000259" key="8">
    <source>
        <dbReference type="Pfam" id="PF00892"/>
    </source>
</evidence>
<proteinExistence type="inferred from homology"/>
<evidence type="ECO:0000256" key="1">
    <source>
        <dbReference type="ARBA" id="ARBA00004141"/>
    </source>
</evidence>
<dbReference type="KEGG" id="atl:Athai_37690"/>
<evidence type="ECO:0000313" key="10">
    <source>
        <dbReference type="Proteomes" id="UP000611640"/>
    </source>
</evidence>
<evidence type="ECO:0000256" key="3">
    <source>
        <dbReference type="ARBA" id="ARBA00022692"/>
    </source>
</evidence>
<feature type="transmembrane region" description="Helical" evidence="7">
    <location>
        <begin position="215"/>
        <end position="239"/>
    </location>
</feature>
<feature type="transmembrane region" description="Helical" evidence="7">
    <location>
        <begin position="136"/>
        <end position="156"/>
    </location>
</feature>
<organism evidence="9 10">
    <name type="scientific">Actinocatenispora thailandica</name>
    <dbReference type="NCBI Taxonomy" id="227318"/>
    <lineage>
        <taxon>Bacteria</taxon>
        <taxon>Bacillati</taxon>
        <taxon>Actinomycetota</taxon>
        <taxon>Actinomycetes</taxon>
        <taxon>Micromonosporales</taxon>
        <taxon>Micromonosporaceae</taxon>
        <taxon>Actinocatenispora</taxon>
    </lineage>
</organism>
<feature type="domain" description="EamA" evidence="8">
    <location>
        <begin position="55"/>
        <end position="179"/>
    </location>
</feature>
<dbReference type="SUPFAM" id="SSF103481">
    <property type="entry name" value="Multidrug resistance efflux transporter EmrE"/>
    <property type="match status" value="2"/>
</dbReference>
<feature type="transmembrane region" description="Helical" evidence="7">
    <location>
        <begin position="306"/>
        <end position="325"/>
    </location>
</feature>
<keyword evidence="10" id="KW-1185">Reference proteome</keyword>
<feature type="domain" description="EamA" evidence="8">
    <location>
        <begin position="190"/>
        <end position="320"/>
    </location>
</feature>
<dbReference type="Proteomes" id="UP000611640">
    <property type="component" value="Chromosome"/>
</dbReference>
<dbReference type="EMBL" id="AP023355">
    <property type="protein sequence ID" value="BCJ36266.1"/>
    <property type="molecule type" value="Genomic_DNA"/>
</dbReference>
<feature type="region of interest" description="Disordered" evidence="6">
    <location>
        <begin position="1"/>
        <end position="45"/>
    </location>
</feature>
<reference evidence="9 10" key="1">
    <citation type="submission" date="2020-08" db="EMBL/GenBank/DDBJ databases">
        <title>Whole genome shotgun sequence of Actinocatenispora thailandica NBRC 105041.</title>
        <authorList>
            <person name="Komaki H."/>
            <person name="Tamura T."/>
        </authorList>
    </citation>
    <scope>NUCLEOTIDE SEQUENCE [LARGE SCALE GENOMIC DNA]</scope>
    <source>
        <strain evidence="9 10">NBRC 105041</strain>
    </source>
</reference>
<dbReference type="RefSeq" id="WP_203962666.1">
    <property type="nucleotide sequence ID" value="NZ_AP023355.1"/>
</dbReference>
<comment type="subcellular location">
    <subcellularLocation>
        <location evidence="1">Membrane</location>
        <topology evidence="1">Multi-pass membrane protein</topology>
    </subcellularLocation>
</comment>
<evidence type="ECO:0000256" key="5">
    <source>
        <dbReference type="ARBA" id="ARBA00023136"/>
    </source>
</evidence>
<dbReference type="PANTHER" id="PTHR32322:SF2">
    <property type="entry name" value="EAMA DOMAIN-CONTAINING PROTEIN"/>
    <property type="match status" value="1"/>
</dbReference>
<protein>
    <submittedName>
        <fullName evidence="9">ABC transporter permease</fullName>
    </submittedName>
</protein>
<feature type="transmembrane region" description="Helical" evidence="7">
    <location>
        <begin position="278"/>
        <end position="300"/>
    </location>
</feature>
<dbReference type="InterPro" id="IPR037185">
    <property type="entry name" value="EmrE-like"/>
</dbReference>
<dbReference type="Pfam" id="PF00892">
    <property type="entry name" value="EamA"/>
    <property type="match status" value="2"/>
</dbReference>
<feature type="transmembrane region" description="Helical" evidence="7">
    <location>
        <begin position="163"/>
        <end position="183"/>
    </location>
</feature>
<gene>
    <name evidence="9" type="ORF">Athai_37690</name>
</gene>
<sequence>MDSAAAEAIPAPGDTGPSGPGGAAGPRDDVRAADPGGGHGAAGTPTGSVAARTALTALAPVVWGTTYLVTSQWLPPDHPLWSATLRALPAGLVALALGRRLPRGAWWWRAAVLGTLNIGAFFALLFVAAYRLPGGVAAILGALQPLAVAALAYGLLRERPTLWRLGWALAGAAGVAVIVLRSGAALDPVGIAAGSLGTAGMAAGVVLSKRWRRPVGVVAYTGWQLTAGGLVLLPLAVLFEGALPAIDLPALGGYLWLGGVGTLLAYGLWFTGIGRLPVTALSFLPLLSPVVAATVGWLVLGQSLGPVQAAGFVLALGAIAAAQFAPRRPRR</sequence>
<comment type="similarity">
    <text evidence="2">Belongs to the EamA transporter family.</text>
</comment>
<dbReference type="PANTHER" id="PTHR32322">
    <property type="entry name" value="INNER MEMBRANE TRANSPORTER"/>
    <property type="match status" value="1"/>
</dbReference>
<dbReference type="InterPro" id="IPR000620">
    <property type="entry name" value="EamA_dom"/>
</dbReference>
<accession>A0A7R7DR84</accession>
<dbReference type="GO" id="GO:0016020">
    <property type="term" value="C:membrane"/>
    <property type="evidence" value="ECO:0007669"/>
    <property type="project" value="UniProtKB-SubCell"/>
</dbReference>
<keyword evidence="5 7" id="KW-0472">Membrane</keyword>
<evidence type="ECO:0000256" key="2">
    <source>
        <dbReference type="ARBA" id="ARBA00007362"/>
    </source>
</evidence>
<evidence type="ECO:0000256" key="4">
    <source>
        <dbReference type="ARBA" id="ARBA00022989"/>
    </source>
</evidence>
<evidence type="ECO:0000256" key="7">
    <source>
        <dbReference type="SAM" id="Phobius"/>
    </source>
</evidence>
<evidence type="ECO:0000313" key="9">
    <source>
        <dbReference type="EMBL" id="BCJ36266.1"/>
    </source>
</evidence>
<keyword evidence="4 7" id="KW-1133">Transmembrane helix</keyword>
<name>A0A7R7DR84_9ACTN</name>
<feature type="transmembrane region" description="Helical" evidence="7">
    <location>
        <begin position="251"/>
        <end position="271"/>
    </location>
</feature>
<evidence type="ECO:0000256" key="6">
    <source>
        <dbReference type="SAM" id="MobiDB-lite"/>
    </source>
</evidence>
<feature type="transmembrane region" description="Helical" evidence="7">
    <location>
        <begin position="110"/>
        <end position="130"/>
    </location>
</feature>
<dbReference type="InterPro" id="IPR050638">
    <property type="entry name" value="AA-Vitamin_Transporters"/>
</dbReference>